<proteinExistence type="predicted"/>
<name>A0A0V1FRF0_TRIPS</name>
<comment type="caution">
    <text evidence="1">The sequence shown here is derived from an EMBL/GenBank/DDBJ whole genome shotgun (WGS) entry which is preliminary data.</text>
</comment>
<dbReference type="AlphaFoldDB" id="A0A0V1FRF0"/>
<dbReference type="EMBL" id="JYDT01000041">
    <property type="protein sequence ID" value="KRY88485.1"/>
    <property type="molecule type" value="Genomic_DNA"/>
</dbReference>
<gene>
    <name evidence="1" type="ORF">T4D_6863</name>
</gene>
<reference evidence="1 2" key="1">
    <citation type="submission" date="2015-01" db="EMBL/GenBank/DDBJ databases">
        <title>Evolution of Trichinella species and genotypes.</title>
        <authorList>
            <person name="Korhonen P.K."/>
            <person name="Edoardo P."/>
            <person name="Giuseppe L.R."/>
            <person name="Gasser R.B."/>
        </authorList>
    </citation>
    <scope>NUCLEOTIDE SEQUENCE [LARGE SCALE GENOMIC DNA]</scope>
    <source>
        <strain evidence="1">ISS470</strain>
    </source>
</reference>
<evidence type="ECO:0000313" key="1">
    <source>
        <dbReference type="EMBL" id="KRY88485.1"/>
    </source>
</evidence>
<organism evidence="1 2">
    <name type="scientific">Trichinella pseudospiralis</name>
    <name type="common">Parasitic roundworm</name>
    <dbReference type="NCBI Taxonomy" id="6337"/>
    <lineage>
        <taxon>Eukaryota</taxon>
        <taxon>Metazoa</taxon>
        <taxon>Ecdysozoa</taxon>
        <taxon>Nematoda</taxon>
        <taxon>Enoplea</taxon>
        <taxon>Dorylaimia</taxon>
        <taxon>Trichinellida</taxon>
        <taxon>Trichinellidae</taxon>
        <taxon>Trichinella</taxon>
    </lineage>
</organism>
<keyword evidence="2" id="KW-1185">Reference proteome</keyword>
<sequence>MSAEEKKAVPKAQQQNRYSQIVEIKVYKSVRAVRLITIACRKQSAEQDHVHICAVRGTIPF</sequence>
<dbReference type="Proteomes" id="UP000054995">
    <property type="component" value="Unassembled WGS sequence"/>
</dbReference>
<protein>
    <submittedName>
        <fullName evidence="1">Uncharacterized protein</fullName>
    </submittedName>
</protein>
<evidence type="ECO:0000313" key="2">
    <source>
        <dbReference type="Proteomes" id="UP000054995"/>
    </source>
</evidence>
<accession>A0A0V1FRF0</accession>